<keyword evidence="8 15" id="KW-0547">Nucleotide-binding</keyword>
<comment type="catalytic activity">
    <reaction evidence="13">
        <text>L-threonyl-[protein] + ATP = O-phospho-L-threonyl-[protein] + ADP + H(+)</text>
        <dbReference type="Rhea" id="RHEA:46608"/>
        <dbReference type="Rhea" id="RHEA-COMP:11060"/>
        <dbReference type="Rhea" id="RHEA-COMP:11605"/>
        <dbReference type="ChEBI" id="CHEBI:15378"/>
        <dbReference type="ChEBI" id="CHEBI:30013"/>
        <dbReference type="ChEBI" id="CHEBI:30616"/>
        <dbReference type="ChEBI" id="CHEBI:61977"/>
        <dbReference type="ChEBI" id="CHEBI:456216"/>
        <dbReference type="EC" id="2.7.11.1"/>
    </reaction>
</comment>
<evidence type="ECO:0000256" key="4">
    <source>
        <dbReference type="ARBA" id="ARBA00022527"/>
    </source>
</evidence>
<gene>
    <name evidence="19" type="ORF">BSTOLATCC_MIC40941</name>
</gene>
<dbReference type="Gene3D" id="1.10.238.10">
    <property type="entry name" value="EF-hand"/>
    <property type="match status" value="1"/>
</dbReference>
<dbReference type="Gene3D" id="1.10.510.10">
    <property type="entry name" value="Transferase(Phosphotransferase) domain 1"/>
    <property type="match status" value="1"/>
</dbReference>
<dbReference type="CDD" id="cd05117">
    <property type="entry name" value="STKc_CAMK"/>
    <property type="match status" value="1"/>
</dbReference>
<keyword evidence="20" id="KW-1185">Reference proteome</keyword>
<dbReference type="PROSITE" id="PS50003">
    <property type="entry name" value="PH_DOMAIN"/>
    <property type="match status" value="1"/>
</dbReference>
<dbReference type="SMART" id="SM00233">
    <property type="entry name" value="PH"/>
    <property type="match status" value="1"/>
</dbReference>
<dbReference type="EC" id="2.7.11.1" evidence="3"/>
<dbReference type="SUPFAM" id="SSF56112">
    <property type="entry name" value="Protein kinase-like (PK-like)"/>
    <property type="match status" value="1"/>
</dbReference>
<dbReference type="PROSITE" id="PS00108">
    <property type="entry name" value="PROTEIN_KINASE_ST"/>
    <property type="match status" value="1"/>
</dbReference>
<dbReference type="PROSITE" id="PS50011">
    <property type="entry name" value="PROTEIN_KINASE_DOM"/>
    <property type="match status" value="1"/>
</dbReference>
<feature type="binding site" evidence="15">
    <location>
        <position position="432"/>
    </location>
    <ligand>
        <name>ATP</name>
        <dbReference type="ChEBI" id="CHEBI:30616"/>
    </ligand>
</feature>
<evidence type="ECO:0000256" key="13">
    <source>
        <dbReference type="ARBA" id="ARBA00047899"/>
    </source>
</evidence>
<dbReference type="AlphaFoldDB" id="A0AAU9JEN7"/>
<evidence type="ECO:0000259" key="16">
    <source>
        <dbReference type="PROSITE" id="PS50003"/>
    </source>
</evidence>
<dbReference type="CDD" id="cd00051">
    <property type="entry name" value="EFh"/>
    <property type="match status" value="1"/>
</dbReference>
<dbReference type="Pfam" id="PF00069">
    <property type="entry name" value="Pkinase"/>
    <property type="match status" value="1"/>
</dbReference>
<keyword evidence="9" id="KW-0418">Kinase</keyword>
<evidence type="ECO:0000259" key="18">
    <source>
        <dbReference type="PROSITE" id="PS50222"/>
    </source>
</evidence>
<proteinExistence type="inferred from homology"/>
<dbReference type="InterPro" id="IPR011992">
    <property type="entry name" value="EF-hand-dom_pair"/>
</dbReference>
<keyword evidence="5" id="KW-0808">Transferase</keyword>
<evidence type="ECO:0000256" key="12">
    <source>
        <dbReference type="ARBA" id="ARBA00024334"/>
    </source>
</evidence>
<dbReference type="PANTHER" id="PTHR24347">
    <property type="entry name" value="SERINE/THREONINE-PROTEIN KINASE"/>
    <property type="match status" value="1"/>
</dbReference>
<name>A0AAU9JEN7_9CILI</name>
<feature type="domain" description="EF-hand" evidence="18">
    <location>
        <begin position="76"/>
        <end position="105"/>
    </location>
</feature>
<evidence type="ECO:0000256" key="8">
    <source>
        <dbReference type="ARBA" id="ARBA00022741"/>
    </source>
</evidence>
<dbReference type="Gene3D" id="2.30.29.30">
    <property type="entry name" value="Pleckstrin-homology domain (PH domain)/Phosphotyrosine-binding domain (PTB)"/>
    <property type="match status" value="1"/>
</dbReference>
<accession>A0AAU9JEN7</accession>
<evidence type="ECO:0000256" key="7">
    <source>
        <dbReference type="ARBA" id="ARBA00022737"/>
    </source>
</evidence>
<evidence type="ECO:0000256" key="15">
    <source>
        <dbReference type="PROSITE-ProRule" id="PRU10141"/>
    </source>
</evidence>
<evidence type="ECO:0000313" key="19">
    <source>
        <dbReference type="EMBL" id="CAG9326516.1"/>
    </source>
</evidence>
<dbReference type="InterPro" id="IPR011993">
    <property type="entry name" value="PH-like_dom_sf"/>
</dbReference>
<keyword evidence="6" id="KW-0479">Metal-binding</keyword>
<evidence type="ECO:0000256" key="1">
    <source>
        <dbReference type="ARBA" id="ARBA00001946"/>
    </source>
</evidence>
<evidence type="ECO:0000256" key="2">
    <source>
        <dbReference type="ARBA" id="ARBA00011245"/>
    </source>
</evidence>
<dbReference type="SUPFAM" id="SSF47473">
    <property type="entry name" value="EF-hand"/>
    <property type="match status" value="1"/>
</dbReference>
<protein>
    <recommendedName>
        <fullName evidence="3">non-specific serine/threonine protein kinase</fullName>
        <ecNumber evidence="3">2.7.11.1</ecNumber>
    </recommendedName>
</protein>
<dbReference type="InterPro" id="IPR001849">
    <property type="entry name" value="PH_domain"/>
</dbReference>
<keyword evidence="10" id="KW-0106">Calcium</keyword>
<keyword evidence="7" id="KW-0677">Repeat</keyword>
<evidence type="ECO:0000256" key="5">
    <source>
        <dbReference type="ARBA" id="ARBA00022679"/>
    </source>
</evidence>
<dbReference type="InterPro" id="IPR000719">
    <property type="entry name" value="Prot_kinase_dom"/>
</dbReference>
<reference evidence="19" key="1">
    <citation type="submission" date="2021-09" db="EMBL/GenBank/DDBJ databases">
        <authorList>
            <consortium name="AG Swart"/>
            <person name="Singh M."/>
            <person name="Singh A."/>
            <person name="Seah K."/>
            <person name="Emmerich C."/>
        </authorList>
    </citation>
    <scope>NUCLEOTIDE SEQUENCE</scope>
    <source>
        <strain evidence="19">ATCC30299</strain>
    </source>
</reference>
<dbReference type="FunFam" id="1.10.510.10:FF:000571">
    <property type="entry name" value="Maternal embryonic leucine zipper kinase"/>
    <property type="match status" value="1"/>
</dbReference>
<dbReference type="InterPro" id="IPR011009">
    <property type="entry name" value="Kinase-like_dom_sf"/>
</dbReference>
<comment type="caution">
    <text evidence="19">The sequence shown here is derived from an EMBL/GenBank/DDBJ whole genome shotgun (WGS) entry which is preliminary data.</text>
</comment>
<dbReference type="Pfam" id="PF00169">
    <property type="entry name" value="PH"/>
    <property type="match status" value="1"/>
</dbReference>
<dbReference type="SUPFAM" id="SSF50729">
    <property type="entry name" value="PH domain-like"/>
    <property type="match status" value="1"/>
</dbReference>
<dbReference type="InterPro" id="IPR002048">
    <property type="entry name" value="EF_hand_dom"/>
</dbReference>
<dbReference type="PRINTS" id="PR00450">
    <property type="entry name" value="RECOVERIN"/>
</dbReference>
<organism evidence="19 20">
    <name type="scientific">Blepharisma stoltei</name>
    <dbReference type="NCBI Taxonomy" id="1481888"/>
    <lineage>
        <taxon>Eukaryota</taxon>
        <taxon>Sar</taxon>
        <taxon>Alveolata</taxon>
        <taxon>Ciliophora</taxon>
        <taxon>Postciliodesmatophora</taxon>
        <taxon>Heterotrichea</taxon>
        <taxon>Heterotrichida</taxon>
        <taxon>Blepharismidae</taxon>
        <taxon>Blepharisma</taxon>
    </lineage>
</organism>
<evidence type="ECO:0000256" key="9">
    <source>
        <dbReference type="ARBA" id="ARBA00022777"/>
    </source>
</evidence>
<dbReference type="FunFam" id="3.30.200.20:FF:000315">
    <property type="entry name" value="Calcium-dependent protein kinase 3"/>
    <property type="match status" value="1"/>
</dbReference>
<sequence>MGICACKVKVITPVPTTQTTVRTVPKIKKVLLKFTKDELRVLKDLYKDLSRKTSDDEAIDKNTFIQFFSLPGLLGERLFQKFDTSKQGSINYEDFLLGLSSFSKGTLEEKYKIIFDLYDLKEDGVIDKNELVTIIHNTYKETADLLPLPTSTTDTSGGQDLFIQLGTPAKHPMRRIEKRRTTSAFPDEEYPVNKEKSIATQFQERRVQMIAAHILDTFGDKNTLTFQDFTNFLSQHPKIFEVFRASYKEDIWLGVQPDVTIIRERKQRKRCRTIGGLVSAQTFADFRLDKFPSINSCDFSGFLYQKNKETSVFEKKFAALKKSLLLIHENPEDKMPSGVIFMDGCYVDIIGDYYVSKKFGISISHESSAYNEINLWFDSRKERDEWIKLLEIAAKTRKFKEFYELKEKIGHGRYSDVHIVIEHASNKKYAVKIITKARLSHNEAEMLRSEIAIMRLLDHPGVIQLKEVFDTKKHMLIVMEQVCGGELYQRIVNRKYFTEYATSQVIKQLLEVVKYLHDVGIIHRDIKPENILLVDESEVPKIKLADFGLSQLALPGTLQTLSCGTLGYVAPEVLAKKGYDNKVDLWSIGVIAYLMLHHRLPLDHPEKHELIEMTLKAPIDFSVEHWKRFSPQALDFVQKLLNRDPNERLSAEEALRHEWVRNPDGFIRKSTFRETTRDNSISVDSHLSGLLYHPEFTESSSTIDKNHRYAVQSLPELLAPDIMSFDRFSSNCSSSMQVQS</sequence>
<comment type="catalytic activity">
    <reaction evidence="14">
        <text>L-seryl-[protein] + ATP = O-phospho-L-seryl-[protein] + ADP + H(+)</text>
        <dbReference type="Rhea" id="RHEA:17989"/>
        <dbReference type="Rhea" id="RHEA-COMP:9863"/>
        <dbReference type="Rhea" id="RHEA-COMP:11604"/>
        <dbReference type="ChEBI" id="CHEBI:15378"/>
        <dbReference type="ChEBI" id="CHEBI:29999"/>
        <dbReference type="ChEBI" id="CHEBI:30616"/>
        <dbReference type="ChEBI" id="CHEBI:83421"/>
        <dbReference type="ChEBI" id="CHEBI:456216"/>
        <dbReference type="EC" id="2.7.11.1"/>
    </reaction>
</comment>
<evidence type="ECO:0000259" key="17">
    <source>
        <dbReference type="PROSITE" id="PS50011"/>
    </source>
</evidence>
<dbReference type="GO" id="GO:0005509">
    <property type="term" value="F:calcium ion binding"/>
    <property type="evidence" value="ECO:0007669"/>
    <property type="project" value="InterPro"/>
</dbReference>
<feature type="domain" description="EF-hand" evidence="18">
    <location>
        <begin position="106"/>
        <end position="141"/>
    </location>
</feature>
<dbReference type="PROSITE" id="PS00107">
    <property type="entry name" value="PROTEIN_KINASE_ATP"/>
    <property type="match status" value="1"/>
</dbReference>
<dbReference type="InterPro" id="IPR008271">
    <property type="entry name" value="Ser/Thr_kinase_AS"/>
</dbReference>
<evidence type="ECO:0000313" key="20">
    <source>
        <dbReference type="Proteomes" id="UP001162131"/>
    </source>
</evidence>
<dbReference type="SMART" id="SM00220">
    <property type="entry name" value="S_TKc"/>
    <property type="match status" value="1"/>
</dbReference>
<comment type="similarity">
    <text evidence="12">Belongs to the protein kinase superfamily. Ser/Thr protein kinase family. CDPK subfamily.</text>
</comment>
<dbReference type="InterPro" id="IPR017441">
    <property type="entry name" value="Protein_kinase_ATP_BS"/>
</dbReference>
<evidence type="ECO:0000256" key="11">
    <source>
        <dbReference type="ARBA" id="ARBA00022840"/>
    </source>
</evidence>
<dbReference type="GO" id="GO:0005524">
    <property type="term" value="F:ATP binding"/>
    <property type="evidence" value="ECO:0007669"/>
    <property type="project" value="UniProtKB-UniRule"/>
</dbReference>
<keyword evidence="4" id="KW-0723">Serine/threonine-protein kinase</keyword>
<feature type="domain" description="Protein kinase" evidence="17">
    <location>
        <begin position="403"/>
        <end position="660"/>
    </location>
</feature>
<evidence type="ECO:0000256" key="14">
    <source>
        <dbReference type="ARBA" id="ARBA00048679"/>
    </source>
</evidence>
<dbReference type="GO" id="GO:0004674">
    <property type="term" value="F:protein serine/threonine kinase activity"/>
    <property type="evidence" value="ECO:0007669"/>
    <property type="project" value="UniProtKB-KW"/>
</dbReference>
<keyword evidence="11 15" id="KW-0067">ATP-binding</keyword>
<feature type="domain" description="PH" evidence="16">
    <location>
        <begin position="296"/>
        <end position="395"/>
    </location>
</feature>
<dbReference type="PROSITE" id="PS50222">
    <property type="entry name" value="EF_HAND_2"/>
    <property type="match status" value="2"/>
</dbReference>
<evidence type="ECO:0000256" key="6">
    <source>
        <dbReference type="ARBA" id="ARBA00022723"/>
    </source>
</evidence>
<evidence type="ECO:0000256" key="10">
    <source>
        <dbReference type="ARBA" id="ARBA00022837"/>
    </source>
</evidence>
<evidence type="ECO:0000256" key="3">
    <source>
        <dbReference type="ARBA" id="ARBA00012513"/>
    </source>
</evidence>
<dbReference type="EMBL" id="CAJZBQ010000040">
    <property type="protein sequence ID" value="CAG9326516.1"/>
    <property type="molecule type" value="Genomic_DNA"/>
</dbReference>
<comment type="subunit">
    <text evidence="2">Monomer.</text>
</comment>
<dbReference type="Proteomes" id="UP001162131">
    <property type="component" value="Unassembled WGS sequence"/>
</dbReference>
<comment type="cofactor">
    <cofactor evidence="1">
        <name>Mg(2+)</name>
        <dbReference type="ChEBI" id="CHEBI:18420"/>
    </cofactor>
</comment>